<organism evidence="2 3">
    <name type="scientific">Legionella nautarum</name>
    <dbReference type="NCBI Taxonomy" id="45070"/>
    <lineage>
        <taxon>Bacteria</taxon>
        <taxon>Pseudomonadati</taxon>
        <taxon>Pseudomonadota</taxon>
        <taxon>Gammaproteobacteria</taxon>
        <taxon>Legionellales</taxon>
        <taxon>Legionellaceae</taxon>
        <taxon>Legionella</taxon>
    </lineage>
</organism>
<dbReference type="OrthoDB" id="5649212at2"/>
<keyword evidence="1" id="KW-0812">Transmembrane</keyword>
<feature type="transmembrane region" description="Helical" evidence="1">
    <location>
        <begin position="1069"/>
        <end position="1090"/>
    </location>
</feature>
<keyword evidence="1" id="KW-0472">Membrane</keyword>
<dbReference type="EMBL" id="LNYO01000013">
    <property type="protein sequence ID" value="KTD36451.1"/>
    <property type="molecule type" value="Genomic_DNA"/>
</dbReference>
<dbReference type="AlphaFoldDB" id="A0A0W0WVV3"/>
<dbReference type="Proteomes" id="UP000054725">
    <property type="component" value="Unassembled WGS sequence"/>
</dbReference>
<gene>
    <name evidence="2" type="ORF">Lnau_1435</name>
</gene>
<comment type="caution">
    <text evidence="2">The sequence shown here is derived from an EMBL/GenBank/DDBJ whole genome shotgun (WGS) entry which is preliminary data.</text>
</comment>
<reference evidence="2 3" key="1">
    <citation type="submission" date="2015-11" db="EMBL/GenBank/DDBJ databases">
        <title>Genomic analysis of 38 Legionella species identifies large and diverse effector repertoires.</title>
        <authorList>
            <person name="Burstein D."/>
            <person name="Amaro F."/>
            <person name="Zusman T."/>
            <person name="Lifshitz Z."/>
            <person name="Cohen O."/>
            <person name="Gilbert J.A."/>
            <person name="Pupko T."/>
            <person name="Shuman H.A."/>
            <person name="Segal G."/>
        </authorList>
    </citation>
    <scope>NUCLEOTIDE SEQUENCE [LARGE SCALE GENOMIC DNA]</scope>
    <source>
        <strain evidence="2 3">ATCC 49506</strain>
    </source>
</reference>
<name>A0A0W0WVV3_9GAMM</name>
<evidence type="ECO:0000313" key="2">
    <source>
        <dbReference type="EMBL" id="KTD36451.1"/>
    </source>
</evidence>
<dbReference type="RefSeq" id="WP_058504444.1">
    <property type="nucleotide sequence ID" value="NZ_CAAAIF010000011.1"/>
</dbReference>
<accession>A0A0W0WVV3</accession>
<keyword evidence="3" id="KW-1185">Reference proteome</keyword>
<protein>
    <submittedName>
        <fullName evidence="2">Uncharacterized protein</fullName>
    </submittedName>
</protein>
<proteinExistence type="predicted"/>
<sequence>MPHLIQGNAKTVFPAFRRAQYVAPGTDKKQVDLDKLRSRFFGTLEQYLAFQERWQDEKQSPPNNYAQGNRTAGNLFLLFTSKTVPSMPLPFLKEDEVEVQAILHFKKICFGYLDQDNHLRGLSLFYRKDEPSKWIIGLSKNPNLPPEQVELKVLTSFDPEPFCRFPCDISAVSIDNNGLIDDIASPVLEKFLRQILTPTGEINPAAGLINLFLPYDHSEDSEKLLELFDARMPEILESKLLNLLNGFEQKLSSQQVQKCLDSSSDLYTRLSALEVGNRILATHQIELLLAFERYGLSAERQDLILADQFLVEKLYRLIPGKHDELLSEYLADAQKTLSLRFIIQNNYHETLLEQIKGTKDCWLKFEHIIAYDWQFPKDNFRHTLMCRLLLTHSTISEPTLLQLYETLGDSKIVQVLERVFDPLILADYLVQDKKENQYNECLLGLSAFFNHILQKYEQTAELTGKALSKELLSTLANWFLEGKDRVLLESLYYCSSAEQLNAALILNELGFKHLLLASYLVNPAVVSAVNLLASCQLESALRDLLREEISLVAFSEIHRLNNREWKQACLILFSQGQLSPVEFSQLIEAFKIYPNLASQIVKAQEKKFLPEQIKELAFTPDLHQTASLLASSNIEFSFEQLEQPFTRQLIMSVVHLVRGKKLDEVVQDYLEAILPIVVQFINHEITWKEVQSQLKEENARLIYKRLQLSELDRELSKLFSGQLQVFALATRCEIPPAQQLSKTKNIAKELARALDLLTSKLTEERESPLSEEQENKLFKEVITSFTALEACDHVSAELTSAAIETFASVHLQGSTNLPFSLLLGNLSLARAVLVLQQQGLPVDDLLLHFAEPLQTRAAAALVKLEQIAPEESQSAFRLAIQDNTEGHDFRLLLARITTKNKLPPYLVELLQTGISNRRISADYDNIGKNIENARLRTQAYNLDESLILINRLRALDFDDLFIEYVVRNDEKSRQLYRAILRVEEECQTIRARLKKEAKIDESADDKYEHLLRSEHLYRKDLYQTIYDALNAPKEMPTEQKLEKLTAGISRAENYIKEVVEIDRHPELRVAMAIIANILTLVLTASIANFVHQKNTGDFLFFYRPASSEAFNTLGKQLNQEVSTIITAAPSA</sequence>
<keyword evidence="1" id="KW-1133">Transmembrane helix</keyword>
<evidence type="ECO:0000313" key="3">
    <source>
        <dbReference type="Proteomes" id="UP000054725"/>
    </source>
</evidence>
<dbReference type="PATRIC" id="fig|45070.6.peg.1503"/>
<evidence type="ECO:0000256" key="1">
    <source>
        <dbReference type="SAM" id="Phobius"/>
    </source>
</evidence>
<dbReference type="STRING" id="45070.Lnau_1435"/>